<protein>
    <recommendedName>
        <fullName evidence="3">Galactosyl transferase</fullName>
    </recommendedName>
</protein>
<dbReference type="Proteomes" id="UP000185557">
    <property type="component" value="Unassembled WGS sequence"/>
</dbReference>
<keyword evidence="2" id="KW-1185">Reference proteome</keyword>
<dbReference type="RefSeq" id="WP_073608334.1">
    <property type="nucleotide sequence ID" value="NZ_MRCG01000006.1"/>
</dbReference>
<evidence type="ECO:0000313" key="1">
    <source>
        <dbReference type="EMBL" id="OKH48407.1"/>
    </source>
</evidence>
<evidence type="ECO:0008006" key="3">
    <source>
        <dbReference type="Google" id="ProtNLM"/>
    </source>
</evidence>
<sequence>MTGILNFVIPILHPENAKNWHVVKKNLEETMRSISGQISDNWRATIVANKESDLPELRPKFQINYVDFPPNPIFEKGSQNIETFRDAVRLDKGRRLLSGMLHVRKYSTDDDYIMTVDGDDLISCNLASFVRQNSGANGWYIPTGFFWEDGGKLLYKSSIFSRRCGTSHIVKIGLLSLPNSFDAAQDDYVKNMLGSHIFIKDFMEKQKTPLDPLSFPGAVYRINHSESHSKSSGLLGKVFLQNGVLKSPKKVISETLKFRLVNTSFKKEFWGV</sequence>
<dbReference type="STRING" id="549789.NIES30_10305"/>
<reference evidence="1 2" key="1">
    <citation type="submission" date="2016-11" db="EMBL/GenBank/DDBJ databases">
        <title>Draft Genome Sequences of Nine Cyanobacterial Strains from Diverse Habitats.</title>
        <authorList>
            <person name="Zhu T."/>
            <person name="Hou S."/>
            <person name="Lu X."/>
            <person name="Hess W.R."/>
        </authorList>
    </citation>
    <scope>NUCLEOTIDE SEQUENCE [LARGE SCALE GENOMIC DNA]</scope>
    <source>
        <strain evidence="1 2">NIES-30</strain>
    </source>
</reference>
<gene>
    <name evidence="1" type="ORF">NIES30_10305</name>
</gene>
<organism evidence="1 2">
    <name type="scientific">Phormidium tenue NIES-30</name>
    <dbReference type="NCBI Taxonomy" id="549789"/>
    <lineage>
        <taxon>Bacteria</taxon>
        <taxon>Bacillati</taxon>
        <taxon>Cyanobacteriota</taxon>
        <taxon>Cyanophyceae</taxon>
        <taxon>Oscillatoriophycideae</taxon>
        <taxon>Oscillatoriales</taxon>
        <taxon>Oscillatoriaceae</taxon>
        <taxon>Phormidium</taxon>
    </lineage>
</organism>
<evidence type="ECO:0000313" key="2">
    <source>
        <dbReference type="Proteomes" id="UP000185557"/>
    </source>
</evidence>
<dbReference type="OrthoDB" id="506149at2"/>
<name>A0A1U7J6A2_9CYAN</name>
<proteinExistence type="predicted"/>
<dbReference type="AlphaFoldDB" id="A0A1U7J6A2"/>
<dbReference type="EMBL" id="MRCG01000006">
    <property type="protein sequence ID" value="OKH48407.1"/>
    <property type="molecule type" value="Genomic_DNA"/>
</dbReference>
<accession>A0A1U7J6A2</accession>
<comment type="caution">
    <text evidence="1">The sequence shown here is derived from an EMBL/GenBank/DDBJ whole genome shotgun (WGS) entry which is preliminary data.</text>
</comment>